<dbReference type="InterPro" id="IPR053202">
    <property type="entry name" value="EGF_Rcpt_Signaling_Reg"/>
</dbReference>
<evidence type="ECO:0000313" key="2">
    <source>
        <dbReference type="EMBL" id="SDM61670.1"/>
    </source>
</evidence>
<accession>A0A1G9UP41</accession>
<dbReference type="EMBL" id="FNGY01000004">
    <property type="protein sequence ID" value="SDM61670.1"/>
    <property type="molecule type" value="Genomic_DNA"/>
</dbReference>
<dbReference type="SUPFAM" id="SSF53335">
    <property type="entry name" value="S-adenosyl-L-methionine-dependent methyltransferases"/>
    <property type="match status" value="1"/>
</dbReference>
<dbReference type="AlphaFoldDB" id="A0A1G9UP41"/>
<dbReference type="GO" id="GO:0006888">
    <property type="term" value="P:endoplasmic reticulum to Golgi vesicle-mediated transport"/>
    <property type="evidence" value="ECO:0007669"/>
    <property type="project" value="TreeGrafter"/>
</dbReference>
<dbReference type="PANTHER" id="PTHR34009">
    <property type="entry name" value="PROTEIN STAR"/>
    <property type="match status" value="1"/>
</dbReference>
<keyword evidence="2" id="KW-0808">Transferase</keyword>
<reference evidence="3" key="1">
    <citation type="submission" date="2016-10" db="EMBL/GenBank/DDBJ databases">
        <authorList>
            <person name="Varghese N."/>
            <person name="Submissions S."/>
        </authorList>
    </citation>
    <scope>NUCLEOTIDE SEQUENCE [LARGE SCALE GENOMIC DNA]</scope>
    <source>
        <strain evidence="3">DSM 19110</strain>
    </source>
</reference>
<dbReference type="GO" id="GO:0008168">
    <property type="term" value="F:methyltransferase activity"/>
    <property type="evidence" value="ECO:0007669"/>
    <property type="project" value="UniProtKB-KW"/>
</dbReference>
<organism evidence="2 3">
    <name type="scientific">Pedobacter steynii</name>
    <dbReference type="NCBI Taxonomy" id="430522"/>
    <lineage>
        <taxon>Bacteria</taxon>
        <taxon>Pseudomonadati</taxon>
        <taxon>Bacteroidota</taxon>
        <taxon>Sphingobacteriia</taxon>
        <taxon>Sphingobacteriales</taxon>
        <taxon>Sphingobacteriaceae</taxon>
        <taxon>Pedobacter</taxon>
    </lineage>
</organism>
<dbReference type="OrthoDB" id="9801609at2"/>
<dbReference type="GO" id="GO:0005886">
    <property type="term" value="C:plasma membrane"/>
    <property type="evidence" value="ECO:0007669"/>
    <property type="project" value="TreeGrafter"/>
</dbReference>
<dbReference type="PANTHER" id="PTHR34009:SF2">
    <property type="entry name" value="PROTEIN STAR"/>
    <property type="match status" value="1"/>
</dbReference>
<sequence length="202" mass="23066">MRYFSETGLAKYLDEEIFEKQESGFFVDIGAFDGLTNNHTLFFEKYRKWEGICIDANESAVTELAKNRRSKIIEACINESADSLWLESGRFSGLLAHYDSSRATPEHPFLYRDSISSMTGRSLTEILVAEERTEVDLCIINVMGSEIAVLNSIDMQKIDISIIVLSSSNEASDFIPTWMKRKGYQLIKIAAQEQVYIKHQQR</sequence>
<dbReference type="Pfam" id="PF05050">
    <property type="entry name" value="Methyltransf_21"/>
    <property type="match status" value="1"/>
</dbReference>
<dbReference type="RefSeq" id="WP_074607462.1">
    <property type="nucleotide sequence ID" value="NZ_FNGY01000004.1"/>
</dbReference>
<dbReference type="InterPro" id="IPR006342">
    <property type="entry name" value="FkbM_mtfrase"/>
</dbReference>
<keyword evidence="3" id="KW-1185">Reference proteome</keyword>
<keyword evidence="2" id="KW-0489">Methyltransferase</keyword>
<protein>
    <submittedName>
        <fullName evidence="2">Methyltransferase FkbM domain-containing protein</fullName>
    </submittedName>
</protein>
<name>A0A1G9UP41_9SPHI</name>
<dbReference type="Gene3D" id="3.40.50.150">
    <property type="entry name" value="Vaccinia Virus protein VP39"/>
    <property type="match status" value="1"/>
</dbReference>
<dbReference type="GO" id="GO:0005737">
    <property type="term" value="C:cytoplasm"/>
    <property type="evidence" value="ECO:0007669"/>
    <property type="project" value="GOC"/>
</dbReference>
<dbReference type="GO" id="GO:0032259">
    <property type="term" value="P:methylation"/>
    <property type="evidence" value="ECO:0007669"/>
    <property type="project" value="UniProtKB-KW"/>
</dbReference>
<feature type="domain" description="Methyltransferase FkbM" evidence="1">
    <location>
        <begin position="28"/>
        <end position="186"/>
    </location>
</feature>
<dbReference type="InterPro" id="IPR029063">
    <property type="entry name" value="SAM-dependent_MTases_sf"/>
</dbReference>
<dbReference type="GO" id="GO:0016197">
    <property type="term" value="P:endosomal transport"/>
    <property type="evidence" value="ECO:0007669"/>
    <property type="project" value="TreeGrafter"/>
</dbReference>
<proteinExistence type="predicted"/>
<evidence type="ECO:0000259" key="1">
    <source>
        <dbReference type="Pfam" id="PF05050"/>
    </source>
</evidence>
<evidence type="ECO:0000313" key="3">
    <source>
        <dbReference type="Proteomes" id="UP000183200"/>
    </source>
</evidence>
<gene>
    <name evidence="2" type="ORF">SAMN05421820_104233</name>
</gene>
<dbReference type="Proteomes" id="UP000183200">
    <property type="component" value="Unassembled WGS sequence"/>
</dbReference>